<organism evidence="2 3">
    <name type="scientific">Nguyenibacter vanlangensis</name>
    <dbReference type="NCBI Taxonomy" id="1216886"/>
    <lineage>
        <taxon>Bacteria</taxon>
        <taxon>Pseudomonadati</taxon>
        <taxon>Pseudomonadota</taxon>
        <taxon>Alphaproteobacteria</taxon>
        <taxon>Acetobacterales</taxon>
        <taxon>Acetobacteraceae</taxon>
        <taxon>Nguyenibacter</taxon>
    </lineage>
</organism>
<gene>
    <name evidence="2" type="ORF">HUK84_17705</name>
</gene>
<protein>
    <submittedName>
        <fullName evidence="2">Uncharacterized protein</fullName>
    </submittedName>
</protein>
<dbReference type="AlphaFoldDB" id="A0A7Y7IZD9"/>
<feature type="transmembrane region" description="Helical" evidence="1">
    <location>
        <begin position="35"/>
        <end position="53"/>
    </location>
</feature>
<evidence type="ECO:0000256" key="1">
    <source>
        <dbReference type="SAM" id="Phobius"/>
    </source>
</evidence>
<proteinExistence type="predicted"/>
<comment type="caution">
    <text evidence="2">The sequence shown here is derived from an EMBL/GenBank/DDBJ whole genome shotgun (WGS) entry which is preliminary data.</text>
</comment>
<keyword evidence="1" id="KW-0472">Membrane</keyword>
<dbReference type="Proteomes" id="UP000534870">
    <property type="component" value="Unassembled WGS sequence"/>
</dbReference>
<sequence>MEQRAGKGGVTDATGRQDCTKPWLARQLLAERTRLALWLPVGLGLGIAGYFMLRQEPGRPAMLAVLLLAVAMAG</sequence>
<dbReference type="RefSeq" id="WP_176641423.1">
    <property type="nucleotide sequence ID" value="NZ_JABXXP010000655.1"/>
</dbReference>
<keyword evidence="1" id="KW-0812">Transmembrane</keyword>
<reference evidence="2 3" key="1">
    <citation type="submission" date="2020-06" db="EMBL/GenBank/DDBJ databases">
        <title>Description of novel acetic acid bacteria.</title>
        <authorList>
            <person name="Sombolestani A."/>
        </authorList>
    </citation>
    <scope>NUCLEOTIDE SEQUENCE [LARGE SCALE GENOMIC DNA]</scope>
    <source>
        <strain evidence="2 3">LMG 31431</strain>
    </source>
</reference>
<accession>A0A7Y7IZD9</accession>
<keyword evidence="1" id="KW-1133">Transmembrane helix</keyword>
<feature type="non-terminal residue" evidence="2">
    <location>
        <position position="74"/>
    </location>
</feature>
<evidence type="ECO:0000313" key="2">
    <source>
        <dbReference type="EMBL" id="NVN12942.1"/>
    </source>
</evidence>
<name>A0A7Y7IZD9_9PROT</name>
<evidence type="ECO:0000313" key="3">
    <source>
        <dbReference type="Proteomes" id="UP000534870"/>
    </source>
</evidence>
<dbReference type="EMBL" id="JABXXP010000655">
    <property type="protein sequence ID" value="NVN12942.1"/>
    <property type="molecule type" value="Genomic_DNA"/>
</dbReference>